<evidence type="ECO:0000313" key="1">
    <source>
        <dbReference type="EMBL" id="KUL98082.1"/>
    </source>
</evidence>
<comment type="caution">
    <text evidence="1">The sequence shown here is derived from an EMBL/GenBank/DDBJ whole genome shotgun (WGS) entry which is preliminary data.</text>
</comment>
<dbReference type="AlphaFoldDB" id="A0A101K5U1"/>
<reference evidence="1 2" key="1">
    <citation type="submission" date="2015-10" db="EMBL/GenBank/DDBJ databases">
        <authorList>
            <person name="Gilbert D.G."/>
        </authorList>
    </citation>
    <scope>NUCLEOTIDE SEQUENCE [LARGE SCALE GENOMIC DNA]</scope>
    <source>
        <strain evidence="1 2">ChDC F311</strain>
    </source>
</reference>
<dbReference type="RefSeq" id="WP_059222376.1">
    <property type="nucleotide sequence ID" value="NZ_LMVH01000001.1"/>
</dbReference>
<dbReference type="OrthoDB" id="1937807at2"/>
<dbReference type="Proteomes" id="UP000054800">
    <property type="component" value="Unassembled WGS sequence"/>
</dbReference>
<gene>
    <name evidence="1" type="ORF">RO03_00640</name>
</gene>
<protein>
    <submittedName>
        <fullName evidence="1">Uncharacterized protein</fullName>
    </submittedName>
</protein>
<proteinExistence type="predicted"/>
<accession>A0A101K5U1</accession>
<organism evidence="1 2">
    <name type="scientific">Fusobacterium nucleatum subsp. nucleatum</name>
    <dbReference type="NCBI Taxonomy" id="76856"/>
    <lineage>
        <taxon>Bacteria</taxon>
        <taxon>Fusobacteriati</taxon>
        <taxon>Fusobacteriota</taxon>
        <taxon>Fusobacteriia</taxon>
        <taxon>Fusobacteriales</taxon>
        <taxon>Fusobacteriaceae</taxon>
        <taxon>Fusobacterium</taxon>
    </lineage>
</organism>
<sequence length="77" mass="9292">MEKDLYFKDEEAKYIFYLVEIGGKIQMDLLGIKRIHYINKDMAKSWYEEISNKIINSKHPKLMEAMKELEKLYKGMK</sequence>
<dbReference type="EMBL" id="LMVH01000001">
    <property type="protein sequence ID" value="KUL98082.1"/>
    <property type="molecule type" value="Genomic_DNA"/>
</dbReference>
<evidence type="ECO:0000313" key="2">
    <source>
        <dbReference type="Proteomes" id="UP000054800"/>
    </source>
</evidence>
<name>A0A101K5U1_FUSNC</name>